<comment type="caution">
    <text evidence="1">The sequence shown here is derived from an EMBL/GenBank/DDBJ whole genome shotgun (WGS) entry which is preliminary data.</text>
</comment>
<dbReference type="SUPFAM" id="SSF49265">
    <property type="entry name" value="Fibronectin type III"/>
    <property type="match status" value="1"/>
</dbReference>
<evidence type="ECO:0000313" key="2">
    <source>
        <dbReference type="Proteomes" id="UP000324629"/>
    </source>
</evidence>
<dbReference type="Proteomes" id="UP000324629">
    <property type="component" value="Unassembled WGS sequence"/>
</dbReference>
<dbReference type="EMBL" id="QNGE01000097">
    <property type="protein sequence ID" value="KAA3681943.1"/>
    <property type="molecule type" value="Genomic_DNA"/>
</dbReference>
<dbReference type="Gene3D" id="2.60.40.10">
    <property type="entry name" value="Immunoglobulins"/>
    <property type="match status" value="1"/>
</dbReference>
<name>A0A5J4P282_9TREM</name>
<gene>
    <name evidence="1" type="ORF">DEA37_0006038</name>
</gene>
<protein>
    <recommendedName>
        <fullName evidence="3">Fibronectin type-III domain-containing protein</fullName>
    </recommendedName>
</protein>
<accession>A0A5J4P282</accession>
<dbReference type="InterPro" id="IPR003961">
    <property type="entry name" value="FN3_dom"/>
</dbReference>
<dbReference type="AlphaFoldDB" id="A0A5J4P282"/>
<dbReference type="CDD" id="cd00063">
    <property type="entry name" value="FN3"/>
    <property type="match status" value="1"/>
</dbReference>
<evidence type="ECO:0000313" key="1">
    <source>
        <dbReference type="EMBL" id="KAA3681943.1"/>
    </source>
</evidence>
<proteinExistence type="predicted"/>
<dbReference type="InterPro" id="IPR036116">
    <property type="entry name" value="FN3_sf"/>
</dbReference>
<evidence type="ECO:0008006" key="3">
    <source>
        <dbReference type="Google" id="ProtNLM"/>
    </source>
</evidence>
<dbReference type="InterPro" id="IPR013783">
    <property type="entry name" value="Ig-like_fold"/>
</dbReference>
<organism evidence="1 2">
    <name type="scientific">Paragonimus westermani</name>
    <dbReference type="NCBI Taxonomy" id="34504"/>
    <lineage>
        <taxon>Eukaryota</taxon>
        <taxon>Metazoa</taxon>
        <taxon>Spiralia</taxon>
        <taxon>Lophotrochozoa</taxon>
        <taxon>Platyhelminthes</taxon>
        <taxon>Trematoda</taxon>
        <taxon>Digenea</taxon>
        <taxon>Plagiorchiida</taxon>
        <taxon>Troglotremata</taxon>
        <taxon>Troglotrematidae</taxon>
        <taxon>Paragonimus</taxon>
    </lineage>
</organism>
<sequence length="99" mass="11281">MSDFGWGHTDVRIHNQPLVNMKPDTIYEFGLNLIYTNDTFGRFPTPGSGDICACKTHADVPSKPLNLQYHYLQENQYSLEWTPDSDNGEPIITYDLKTA</sequence>
<keyword evidence="2" id="KW-1185">Reference proteome</keyword>
<reference evidence="1 2" key="1">
    <citation type="journal article" date="2019" name="Gigascience">
        <title>Whole-genome sequence of the oriental lung fluke Paragonimus westermani.</title>
        <authorList>
            <person name="Oey H."/>
            <person name="Zakrzewski M."/>
            <person name="Narain K."/>
            <person name="Devi K.R."/>
            <person name="Agatsuma T."/>
            <person name="Nawaratna S."/>
            <person name="Gobert G.N."/>
            <person name="Jones M.K."/>
            <person name="Ragan M.A."/>
            <person name="McManus D.P."/>
            <person name="Krause L."/>
        </authorList>
    </citation>
    <scope>NUCLEOTIDE SEQUENCE [LARGE SCALE GENOMIC DNA]</scope>
    <source>
        <strain evidence="1 2">IND2009</strain>
    </source>
</reference>